<evidence type="ECO:0000313" key="2">
    <source>
        <dbReference type="Proteomes" id="UP000035642"/>
    </source>
</evidence>
<reference evidence="2" key="1">
    <citation type="submission" date="2012-09" db="EMBL/GenBank/DDBJ databases">
        <authorList>
            <person name="Martin A.A."/>
        </authorList>
    </citation>
    <scope>NUCLEOTIDE SEQUENCE</scope>
</reference>
<dbReference type="Gene3D" id="1.10.220.60">
    <property type="entry name" value="GRIP domain"/>
    <property type="match status" value="1"/>
</dbReference>
<dbReference type="Proteomes" id="UP000035642">
    <property type="component" value="Unassembled WGS sequence"/>
</dbReference>
<evidence type="ECO:0000313" key="3">
    <source>
        <dbReference type="WBParaSite" id="ACAC_0000520201-mRNA-1"/>
    </source>
</evidence>
<reference evidence="3" key="2">
    <citation type="submission" date="2017-02" db="UniProtKB">
        <authorList>
            <consortium name="WormBaseParasite"/>
        </authorList>
    </citation>
    <scope>IDENTIFICATION</scope>
</reference>
<evidence type="ECO:0000259" key="1">
    <source>
        <dbReference type="PROSITE" id="PS50913"/>
    </source>
</evidence>
<organism evidence="2 3">
    <name type="scientific">Angiostrongylus cantonensis</name>
    <name type="common">Rat lungworm</name>
    <dbReference type="NCBI Taxonomy" id="6313"/>
    <lineage>
        <taxon>Eukaryota</taxon>
        <taxon>Metazoa</taxon>
        <taxon>Ecdysozoa</taxon>
        <taxon>Nematoda</taxon>
        <taxon>Chromadorea</taxon>
        <taxon>Rhabditida</taxon>
        <taxon>Rhabditina</taxon>
        <taxon>Rhabditomorpha</taxon>
        <taxon>Strongyloidea</taxon>
        <taxon>Metastrongylidae</taxon>
        <taxon>Angiostrongylus</taxon>
    </lineage>
</organism>
<keyword evidence="2" id="KW-1185">Reference proteome</keyword>
<dbReference type="AlphaFoldDB" id="A0A0K0D557"/>
<dbReference type="STRING" id="6313.A0A0K0D557"/>
<dbReference type="PROSITE" id="PS50913">
    <property type="entry name" value="GRIP"/>
    <property type="match status" value="1"/>
</dbReference>
<name>A0A0K0D557_ANGCA</name>
<protein>
    <submittedName>
        <fullName evidence="3">GRIP domain-containing protein</fullName>
    </submittedName>
</protein>
<accession>A0A0K0D557</accession>
<dbReference type="InterPro" id="IPR000237">
    <property type="entry name" value="GRIP_dom"/>
</dbReference>
<proteinExistence type="predicted"/>
<dbReference type="Pfam" id="PF01465">
    <property type="entry name" value="GRIP"/>
    <property type="match status" value="1"/>
</dbReference>
<feature type="domain" description="GRIP" evidence="1">
    <location>
        <begin position="16"/>
        <end position="67"/>
    </location>
</feature>
<sequence length="72" mass="8406">MLLKEEIRRLERNGERLNHFENSEYLKNVILKFLSPERVSGERVQLVPILATMLRLSPDETELLNRVASQDG</sequence>
<dbReference type="SMART" id="SM00755">
    <property type="entry name" value="Grip"/>
    <property type="match status" value="1"/>
</dbReference>
<dbReference type="WBParaSite" id="ACAC_0000520201-mRNA-1">
    <property type="protein sequence ID" value="ACAC_0000520201-mRNA-1"/>
    <property type="gene ID" value="ACAC_0000520201"/>
</dbReference>